<accession>A0A1V9A273</accession>
<dbReference type="SUPFAM" id="SSF81296">
    <property type="entry name" value="E set domains"/>
    <property type="match status" value="1"/>
</dbReference>
<dbReference type="EMBL" id="MWIH01000006">
    <property type="protein sequence ID" value="OQO91239.1"/>
    <property type="molecule type" value="Genomic_DNA"/>
</dbReference>
<dbReference type="CDD" id="cd21177">
    <property type="entry name" value="LPMO_AA10"/>
    <property type="match status" value="1"/>
</dbReference>
<dbReference type="PANTHER" id="PTHR34823">
    <property type="entry name" value="GLCNAC-BINDING PROTEIN A"/>
    <property type="match status" value="1"/>
</dbReference>
<dbReference type="STRING" id="1962155.B1813_15325"/>
<reference evidence="4 5" key="1">
    <citation type="submission" date="2017-02" db="EMBL/GenBank/DDBJ databases">
        <title>Draft genome of Saccharomonospora sp. 154.</title>
        <authorList>
            <person name="Alonso-Carmona G.S."/>
            <person name="De La Haba R."/>
            <person name="Vera-Gargallo B."/>
            <person name="Sandoval-Trujillo A.H."/>
            <person name="Ramirez-Duran N."/>
            <person name="Ventosa A."/>
        </authorList>
    </citation>
    <scope>NUCLEOTIDE SEQUENCE [LARGE SCALE GENOMIC DNA]</scope>
    <source>
        <strain evidence="4 5">LRS4.154</strain>
    </source>
</reference>
<dbReference type="Gene3D" id="2.70.50.50">
    <property type="entry name" value="chitin-binding protein cbp21"/>
    <property type="match status" value="1"/>
</dbReference>
<comment type="caution">
    <text evidence="4">The sequence shown here is derived from an EMBL/GenBank/DDBJ whole genome shotgun (WGS) entry which is preliminary data.</text>
</comment>
<protein>
    <submittedName>
        <fullName evidence="4">Cellulose-binding protein</fullName>
    </submittedName>
</protein>
<dbReference type="AlphaFoldDB" id="A0A1V9A273"/>
<dbReference type="Proteomes" id="UP000192591">
    <property type="component" value="Unassembled WGS sequence"/>
</dbReference>
<evidence type="ECO:0000256" key="1">
    <source>
        <dbReference type="ARBA" id="ARBA00022729"/>
    </source>
</evidence>
<feature type="signal peptide" evidence="2">
    <location>
        <begin position="1"/>
        <end position="20"/>
    </location>
</feature>
<evidence type="ECO:0000256" key="2">
    <source>
        <dbReference type="SAM" id="SignalP"/>
    </source>
</evidence>
<dbReference type="InterPro" id="IPR014756">
    <property type="entry name" value="Ig_E-set"/>
</dbReference>
<dbReference type="Pfam" id="PF03067">
    <property type="entry name" value="LPMO_10"/>
    <property type="match status" value="1"/>
</dbReference>
<gene>
    <name evidence="4" type="ORF">B1813_15325</name>
</gene>
<name>A0A1V9A273_SACPI</name>
<organism evidence="4 5">
    <name type="scientific">Saccharomonospora piscinae</name>
    <dbReference type="NCBI Taxonomy" id="687388"/>
    <lineage>
        <taxon>Bacteria</taxon>
        <taxon>Bacillati</taxon>
        <taxon>Actinomycetota</taxon>
        <taxon>Actinomycetes</taxon>
        <taxon>Pseudonocardiales</taxon>
        <taxon>Pseudonocardiaceae</taxon>
        <taxon>Saccharomonospora</taxon>
    </lineage>
</organism>
<proteinExistence type="predicted"/>
<evidence type="ECO:0000259" key="3">
    <source>
        <dbReference type="Pfam" id="PF03067"/>
    </source>
</evidence>
<dbReference type="InterPro" id="IPR051024">
    <property type="entry name" value="GlcNAc_Chitin_IntDeg"/>
</dbReference>
<dbReference type="PANTHER" id="PTHR34823:SF1">
    <property type="entry name" value="CHITIN-BINDING TYPE-4 DOMAIN-CONTAINING PROTEIN"/>
    <property type="match status" value="1"/>
</dbReference>
<dbReference type="InterPro" id="IPR004302">
    <property type="entry name" value="Cellulose/chitin-bd_N"/>
</dbReference>
<feature type="chain" id="PRO_5012573924" evidence="2">
    <location>
        <begin position="21"/>
        <end position="214"/>
    </location>
</feature>
<evidence type="ECO:0000313" key="5">
    <source>
        <dbReference type="Proteomes" id="UP000192591"/>
    </source>
</evidence>
<evidence type="ECO:0000313" key="4">
    <source>
        <dbReference type="EMBL" id="OQO91239.1"/>
    </source>
</evidence>
<sequence>MRKALLVFVSAVVAATGAPAAVAVPHGSVVDPPTRNYGCWDRWGDKHLSPAMKSEDPMCWQAYRENANAMWDWNGLYREDVGGKHREAIPDGQLCSGGRTHDGRYAALDLVGEWRAAYRNNLFTMNAYDSARHGADYYHVYITEQGFDPLSESLGWDDLELVKKVGSKPPAENTRFTVDAGERSGRHIVYTIWQASHMDQSYYLCSDVVFTGAK</sequence>
<keyword evidence="5" id="KW-1185">Reference proteome</keyword>
<keyword evidence="1 2" id="KW-0732">Signal</keyword>
<feature type="domain" description="Chitin-binding type-4" evidence="3">
    <location>
        <begin position="26"/>
        <end position="208"/>
    </location>
</feature>